<dbReference type="PANTHER" id="PTHR13774:SF17">
    <property type="entry name" value="PHENAZINE BIOSYNTHESIS-LIKE DOMAIN-CONTAINING PROTEIN"/>
    <property type="match status" value="1"/>
</dbReference>
<keyword evidence="2" id="KW-0413">Isomerase</keyword>
<dbReference type="OrthoDB" id="9788221at2"/>
<dbReference type="PIRSF" id="PIRSF016184">
    <property type="entry name" value="PhzC_PhzF"/>
    <property type="match status" value="1"/>
</dbReference>
<protein>
    <submittedName>
        <fullName evidence="4">Epimerase</fullName>
    </submittedName>
</protein>
<dbReference type="InterPro" id="IPR003719">
    <property type="entry name" value="Phenazine_PhzF-like"/>
</dbReference>
<dbReference type="SUPFAM" id="SSF54506">
    <property type="entry name" value="Diaminopimelate epimerase-like"/>
    <property type="match status" value="1"/>
</dbReference>
<dbReference type="STRING" id="45070.Lnau_2872"/>
<dbReference type="EMBL" id="LNYO01000024">
    <property type="protein sequence ID" value="KTD33224.1"/>
    <property type="molecule type" value="Genomic_DNA"/>
</dbReference>
<comment type="caution">
    <text evidence="4">The sequence shown here is derived from an EMBL/GenBank/DDBJ whole genome shotgun (WGS) entry which is preliminary data.</text>
</comment>
<gene>
    <name evidence="4" type="ORF">Lnau_2872</name>
</gene>
<dbReference type="GO" id="GO:0005737">
    <property type="term" value="C:cytoplasm"/>
    <property type="evidence" value="ECO:0007669"/>
    <property type="project" value="TreeGrafter"/>
</dbReference>
<dbReference type="RefSeq" id="WP_058505834.1">
    <property type="nucleotide sequence ID" value="NZ_CAAAIF010000003.1"/>
</dbReference>
<evidence type="ECO:0000256" key="3">
    <source>
        <dbReference type="PIRSR" id="PIRSR016184-1"/>
    </source>
</evidence>
<organism evidence="4 5">
    <name type="scientific">Legionella nautarum</name>
    <dbReference type="NCBI Taxonomy" id="45070"/>
    <lineage>
        <taxon>Bacteria</taxon>
        <taxon>Pseudomonadati</taxon>
        <taxon>Pseudomonadota</taxon>
        <taxon>Gammaproteobacteria</taxon>
        <taxon>Legionellales</taxon>
        <taxon>Legionellaceae</taxon>
        <taxon>Legionella</taxon>
    </lineage>
</organism>
<evidence type="ECO:0000313" key="5">
    <source>
        <dbReference type="Proteomes" id="UP000054725"/>
    </source>
</evidence>
<dbReference type="PANTHER" id="PTHR13774">
    <property type="entry name" value="PHENAZINE BIOSYNTHESIS PROTEIN"/>
    <property type="match status" value="1"/>
</dbReference>
<evidence type="ECO:0000256" key="1">
    <source>
        <dbReference type="ARBA" id="ARBA00008270"/>
    </source>
</evidence>
<comment type="similarity">
    <text evidence="1">Belongs to the PhzF family.</text>
</comment>
<reference evidence="4 5" key="1">
    <citation type="submission" date="2015-11" db="EMBL/GenBank/DDBJ databases">
        <title>Genomic analysis of 38 Legionella species identifies large and diverse effector repertoires.</title>
        <authorList>
            <person name="Burstein D."/>
            <person name="Amaro F."/>
            <person name="Zusman T."/>
            <person name="Lifshitz Z."/>
            <person name="Cohen O."/>
            <person name="Gilbert J.A."/>
            <person name="Pupko T."/>
            <person name="Shuman H.A."/>
            <person name="Segal G."/>
        </authorList>
    </citation>
    <scope>NUCLEOTIDE SEQUENCE [LARGE SCALE GENOMIC DNA]</scope>
    <source>
        <strain evidence="4 5">ATCC 49506</strain>
    </source>
</reference>
<evidence type="ECO:0000313" key="4">
    <source>
        <dbReference type="EMBL" id="KTD33224.1"/>
    </source>
</evidence>
<dbReference type="AlphaFoldDB" id="A0A0W0WLM4"/>
<keyword evidence="5" id="KW-1185">Reference proteome</keyword>
<accession>A0A0W0WLM4</accession>
<dbReference type="NCBIfam" id="TIGR00654">
    <property type="entry name" value="PhzF_family"/>
    <property type="match status" value="1"/>
</dbReference>
<proteinExistence type="inferred from homology"/>
<dbReference type="Pfam" id="PF02567">
    <property type="entry name" value="PhzC-PhzF"/>
    <property type="match status" value="1"/>
</dbReference>
<dbReference type="Gene3D" id="3.10.310.10">
    <property type="entry name" value="Diaminopimelate Epimerase, Chain A, domain 1"/>
    <property type="match status" value="2"/>
</dbReference>
<dbReference type="GO" id="GO:0016853">
    <property type="term" value="F:isomerase activity"/>
    <property type="evidence" value="ECO:0007669"/>
    <property type="project" value="UniProtKB-KW"/>
</dbReference>
<dbReference type="Proteomes" id="UP000054725">
    <property type="component" value="Unassembled WGS sequence"/>
</dbReference>
<feature type="active site" evidence="3">
    <location>
        <position position="47"/>
    </location>
</feature>
<name>A0A0W0WLM4_9GAMM</name>
<sequence>MKKLKLYQVDAFASNIFKGNPAAVCILDEPLTEKEMQAIACENNLSETAFVLPVQDNFNLRWFTPNTEVDLCGHATLASAYVLFEKLAYPKPEICFQSKSGELFVTRQHQQLQMDFPALPYQAMTATEELLDALTVKPQEIYESTFDLLCVFQNETEIKTAIPNLGSLSQLTYRGIIFTALGDDGTTIYSRCFYPACNVPEDPVTGSAHCVIAPFWCDRLNQSKIQAVQGLARQGELSCEIKNGRVLLTGRCHLYFEGIIYIPDEL</sequence>
<evidence type="ECO:0000256" key="2">
    <source>
        <dbReference type="ARBA" id="ARBA00023235"/>
    </source>
</evidence>
<dbReference type="PATRIC" id="fig|45070.6.peg.3028"/>